<dbReference type="EMBL" id="JAENII010000016">
    <property type="protein sequence ID" value="MBK1828725.1"/>
    <property type="molecule type" value="Genomic_DNA"/>
</dbReference>
<evidence type="ECO:0000313" key="2">
    <source>
        <dbReference type="Proteomes" id="UP000658278"/>
    </source>
</evidence>
<evidence type="ECO:0000313" key="1">
    <source>
        <dbReference type="EMBL" id="MBK1828725.1"/>
    </source>
</evidence>
<protein>
    <submittedName>
        <fullName evidence="1">Uncharacterized protein</fullName>
    </submittedName>
</protein>
<proteinExistence type="predicted"/>
<dbReference type="AlphaFoldDB" id="A0A934VHJ2"/>
<sequence>MKTFQVLSTGKPIFFFEVEPEYADDDVSPRNKELAENLANALGVKEHGPAFHPQLISRLPLVVEDRAPDHAQPGLKAWVSPKLNR</sequence>
<reference evidence="1" key="1">
    <citation type="submission" date="2021-01" db="EMBL/GenBank/DDBJ databases">
        <title>Modified the classification status of verrucomicrobia.</title>
        <authorList>
            <person name="Feng X."/>
        </authorList>
    </citation>
    <scope>NUCLEOTIDE SEQUENCE</scope>
    <source>
        <strain evidence="1">KCTC 22201</strain>
    </source>
</reference>
<keyword evidence="2" id="KW-1185">Reference proteome</keyword>
<dbReference type="RefSeq" id="WP_200282711.1">
    <property type="nucleotide sequence ID" value="NZ_JAENII010000016.1"/>
</dbReference>
<dbReference type="Proteomes" id="UP000658278">
    <property type="component" value="Unassembled WGS sequence"/>
</dbReference>
<accession>A0A934VHJ2</accession>
<gene>
    <name evidence="1" type="ORF">JIN81_16950</name>
</gene>
<name>A0A934VHJ2_9BACT</name>
<organism evidence="1 2">
    <name type="scientific">Haloferula rosea</name>
    <dbReference type="NCBI Taxonomy" id="490093"/>
    <lineage>
        <taxon>Bacteria</taxon>
        <taxon>Pseudomonadati</taxon>
        <taxon>Verrucomicrobiota</taxon>
        <taxon>Verrucomicrobiia</taxon>
        <taxon>Verrucomicrobiales</taxon>
        <taxon>Verrucomicrobiaceae</taxon>
        <taxon>Haloferula</taxon>
    </lineage>
</organism>
<comment type="caution">
    <text evidence="1">The sequence shown here is derived from an EMBL/GenBank/DDBJ whole genome shotgun (WGS) entry which is preliminary data.</text>
</comment>